<comment type="caution">
    <text evidence="2">The sequence shown here is derived from an EMBL/GenBank/DDBJ whole genome shotgun (WGS) entry which is preliminary data.</text>
</comment>
<dbReference type="RefSeq" id="WP_068953518.1">
    <property type="nucleotide sequence ID" value="NZ_LGLV01000005.1"/>
</dbReference>
<evidence type="ECO:0000256" key="1">
    <source>
        <dbReference type="SAM" id="SignalP"/>
    </source>
</evidence>
<protein>
    <submittedName>
        <fullName evidence="2">Uncharacterized protein</fullName>
    </submittedName>
</protein>
<feature type="chain" id="PRO_5008890256" evidence="1">
    <location>
        <begin position="20"/>
        <end position="71"/>
    </location>
</feature>
<organism evidence="2 3">
    <name type="scientific">Pararhizobium polonicum</name>
    <dbReference type="NCBI Taxonomy" id="1612624"/>
    <lineage>
        <taxon>Bacteria</taxon>
        <taxon>Pseudomonadati</taxon>
        <taxon>Pseudomonadota</taxon>
        <taxon>Alphaproteobacteria</taxon>
        <taxon>Hyphomicrobiales</taxon>
        <taxon>Rhizobiaceae</taxon>
        <taxon>Rhizobium/Agrobacterium group</taxon>
        <taxon>Pararhizobium</taxon>
    </lineage>
</organism>
<evidence type="ECO:0000313" key="3">
    <source>
        <dbReference type="Proteomes" id="UP000093111"/>
    </source>
</evidence>
<name>A0A1C7P4Z3_9HYPH</name>
<reference evidence="2 3" key="1">
    <citation type="journal article" date="2016" name="Syst. Appl. Microbiol.">
        <title>Pararhizobium polonicum sp. nov. isolated from tumors on stone fruit rootstocks.</title>
        <authorList>
            <person name="Pulawska J."/>
            <person name="Kuzmanovic N."/>
            <person name="Willems A."/>
            <person name="Pothier J.F."/>
        </authorList>
    </citation>
    <scope>NUCLEOTIDE SEQUENCE [LARGE SCALE GENOMIC DNA]</scope>
    <source>
        <strain evidence="2 3">F5.1</strain>
    </source>
</reference>
<keyword evidence="3" id="KW-1185">Reference proteome</keyword>
<feature type="signal peptide" evidence="1">
    <location>
        <begin position="1"/>
        <end position="19"/>
    </location>
</feature>
<evidence type="ECO:0000313" key="2">
    <source>
        <dbReference type="EMBL" id="OBZ96330.1"/>
    </source>
</evidence>
<proteinExistence type="predicted"/>
<sequence length="71" mass="8149">MRRFLIAAALVAIPTISFATASQADGRSRQRYNDFYYSSYDTAFEPVCVARTVRKTDERGNPVIRKIRTCR</sequence>
<gene>
    <name evidence="2" type="ORF">ADU59_08310</name>
</gene>
<dbReference type="OrthoDB" id="8396381at2"/>
<accession>A0A1C7P4Z3</accession>
<dbReference type="EMBL" id="LGLV01000005">
    <property type="protein sequence ID" value="OBZ96330.1"/>
    <property type="molecule type" value="Genomic_DNA"/>
</dbReference>
<dbReference type="Proteomes" id="UP000093111">
    <property type="component" value="Unassembled WGS sequence"/>
</dbReference>
<keyword evidence="1" id="KW-0732">Signal</keyword>
<dbReference type="AlphaFoldDB" id="A0A1C7P4Z3"/>